<accession>A0ABN9Y6N6</accession>
<dbReference type="SUPFAM" id="SSF52540">
    <property type="entry name" value="P-loop containing nucleoside triphosphate hydrolases"/>
    <property type="match status" value="1"/>
</dbReference>
<dbReference type="Gene3D" id="3.40.50.300">
    <property type="entry name" value="P-loop containing nucleotide triphosphate hydrolases"/>
    <property type="match status" value="1"/>
</dbReference>
<sequence>MRPPLASGGRRRRRGGPRGMGQRRRPEVMPAARPHSLVALLAGACAGAGAPALAGCPARLLEVVEGGGGDGPAHDEVRLVDAGLALLAQQRPPLFVVPALGVYRGGKSMLLNRLQGRQAPYAEGFRVGHGQGSHTRGVDICPEEVEGLGTVVWMDTEGLFSWEDAHGAHGSKIFSLALLVSSAVLLNSVKVLNASFFAFFGQQQQLARALREGLAAQGLPVDALLPAGVSAFWLLSEPVAGGSRAGHGQLEEFLAAPGDEVRARVRRDFAHQLHEVPRATDDSRLWRQLQDVPDAGLLPEYVASCRELRDKVLLALRGARPRTASDVVAQLRMWAQLVQTGRFSGPLAQGAFEEAQASRICDLYGRTAAEAAGVLPSRALGGALEAARRAADAERQAAAEAFHLGAGWSRRLEECCRGRRADLERSNMELVLRQWKADARGIAEEGGCFFLDRLGGLLAEYESAYATGLGPRFGALAWEHGAELQRAGLVECVRLGDVLRPLLPLVAPYLLGSVCSARRFRLAAALLAAYCALQHFGRLPPWLDAAYPVLQRHPPLLRLAVGAPPGVWASARRALRGLGVAWHAQRAARCAAPACQAVLGSAQQLAAAAAPEGCGWRVVGKRLSLATALALAAAAACDGGRLPLALTLWREAGRS</sequence>
<evidence type="ECO:0000256" key="1">
    <source>
        <dbReference type="SAM" id="MobiDB-lite"/>
    </source>
</evidence>
<name>A0ABN9Y6N6_9DINO</name>
<gene>
    <name evidence="3" type="ORF">PCOR1329_LOCUS82985</name>
</gene>
<feature type="domain" description="Guanylate-binding protein N-terminal" evidence="2">
    <location>
        <begin position="84"/>
        <end position="193"/>
    </location>
</feature>
<reference evidence="3" key="1">
    <citation type="submission" date="2023-10" db="EMBL/GenBank/DDBJ databases">
        <authorList>
            <person name="Chen Y."/>
            <person name="Shah S."/>
            <person name="Dougan E. K."/>
            <person name="Thang M."/>
            <person name="Chan C."/>
        </authorList>
    </citation>
    <scope>NUCLEOTIDE SEQUENCE [LARGE SCALE GENOMIC DNA]</scope>
</reference>
<evidence type="ECO:0000259" key="2">
    <source>
        <dbReference type="Pfam" id="PF02263"/>
    </source>
</evidence>
<organism evidence="3 4">
    <name type="scientific">Prorocentrum cordatum</name>
    <dbReference type="NCBI Taxonomy" id="2364126"/>
    <lineage>
        <taxon>Eukaryota</taxon>
        <taxon>Sar</taxon>
        <taxon>Alveolata</taxon>
        <taxon>Dinophyceae</taxon>
        <taxon>Prorocentrales</taxon>
        <taxon>Prorocentraceae</taxon>
        <taxon>Prorocentrum</taxon>
    </lineage>
</organism>
<dbReference type="InterPro" id="IPR015894">
    <property type="entry name" value="Guanylate-bd_N"/>
</dbReference>
<evidence type="ECO:0000313" key="3">
    <source>
        <dbReference type="EMBL" id="CAK0908269.1"/>
    </source>
</evidence>
<dbReference type="Pfam" id="PF02263">
    <property type="entry name" value="GBP"/>
    <property type="match status" value="1"/>
</dbReference>
<proteinExistence type="predicted"/>
<dbReference type="Proteomes" id="UP001189429">
    <property type="component" value="Unassembled WGS sequence"/>
</dbReference>
<keyword evidence="4" id="KW-1185">Reference proteome</keyword>
<evidence type="ECO:0000313" key="4">
    <source>
        <dbReference type="Proteomes" id="UP001189429"/>
    </source>
</evidence>
<dbReference type="InterPro" id="IPR027417">
    <property type="entry name" value="P-loop_NTPase"/>
</dbReference>
<protein>
    <recommendedName>
        <fullName evidence="2">Guanylate-binding protein N-terminal domain-containing protein</fullName>
    </recommendedName>
</protein>
<feature type="non-terminal residue" evidence="3">
    <location>
        <position position="655"/>
    </location>
</feature>
<feature type="region of interest" description="Disordered" evidence="1">
    <location>
        <begin position="1"/>
        <end position="29"/>
    </location>
</feature>
<comment type="caution">
    <text evidence="3">The sequence shown here is derived from an EMBL/GenBank/DDBJ whole genome shotgun (WGS) entry which is preliminary data.</text>
</comment>
<dbReference type="PANTHER" id="PTHR10751">
    <property type="entry name" value="GUANYLATE BINDING PROTEIN"/>
    <property type="match status" value="1"/>
</dbReference>
<dbReference type="EMBL" id="CAUYUJ010021983">
    <property type="protein sequence ID" value="CAK0908269.1"/>
    <property type="molecule type" value="Genomic_DNA"/>
</dbReference>